<evidence type="ECO:0000256" key="6">
    <source>
        <dbReference type="ARBA" id="ARBA00022729"/>
    </source>
</evidence>
<dbReference type="Gene3D" id="2.60.40.2610">
    <property type="entry name" value="Outer membrane usher protein FimD, plug domain"/>
    <property type="match status" value="1"/>
</dbReference>
<keyword evidence="4" id="KW-1134">Transmembrane beta strand</keyword>
<evidence type="ECO:0000256" key="7">
    <source>
        <dbReference type="ARBA" id="ARBA00023136"/>
    </source>
</evidence>
<comment type="similarity">
    <text evidence="2">Belongs to the fimbrial export usher family.</text>
</comment>
<dbReference type="InterPro" id="IPR000015">
    <property type="entry name" value="Fimb_usher"/>
</dbReference>
<dbReference type="FunFam" id="2.60.40.3110:FF:000001">
    <property type="entry name" value="Putative fimbrial outer membrane usher"/>
    <property type="match status" value="1"/>
</dbReference>
<keyword evidence="8" id="KW-1015">Disulfide bond</keyword>
<dbReference type="Gene3D" id="3.10.20.410">
    <property type="match status" value="1"/>
</dbReference>
<dbReference type="OrthoDB" id="6554712at2"/>
<accession>A0A1S8YK41</accession>
<evidence type="ECO:0000256" key="1">
    <source>
        <dbReference type="ARBA" id="ARBA00004571"/>
    </source>
</evidence>
<keyword evidence="14" id="KW-1185">Reference proteome</keyword>
<keyword evidence="5" id="KW-0812">Transmembrane</keyword>
<evidence type="ECO:0000256" key="3">
    <source>
        <dbReference type="ARBA" id="ARBA00022448"/>
    </source>
</evidence>
<evidence type="ECO:0000259" key="11">
    <source>
        <dbReference type="Pfam" id="PF13953"/>
    </source>
</evidence>
<name>A0A1S8YK41_9GAMM</name>
<protein>
    <submittedName>
        <fullName evidence="13">Pilin outer membrane usher protein SafC</fullName>
    </submittedName>
</protein>
<dbReference type="InterPro" id="IPR025949">
    <property type="entry name" value="PapC-like_C"/>
</dbReference>
<dbReference type="InterPro" id="IPR025885">
    <property type="entry name" value="PapC_N"/>
</dbReference>
<dbReference type="SUPFAM" id="SSF141729">
    <property type="entry name" value="FimD N-terminal domain-like"/>
    <property type="match status" value="1"/>
</dbReference>
<dbReference type="PANTHER" id="PTHR30451">
    <property type="entry name" value="OUTER MEMBRANE USHER PROTEIN"/>
    <property type="match status" value="1"/>
</dbReference>
<dbReference type="InterPro" id="IPR043142">
    <property type="entry name" value="PapC-like_C_sf"/>
</dbReference>
<evidence type="ECO:0000256" key="9">
    <source>
        <dbReference type="ARBA" id="ARBA00023237"/>
    </source>
</evidence>
<dbReference type="Pfam" id="PF13954">
    <property type="entry name" value="PapC_N"/>
    <property type="match status" value="1"/>
</dbReference>
<dbReference type="GO" id="GO:0009279">
    <property type="term" value="C:cell outer membrane"/>
    <property type="evidence" value="ECO:0007669"/>
    <property type="project" value="UniProtKB-SubCell"/>
</dbReference>
<evidence type="ECO:0000256" key="2">
    <source>
        <dbReference type="ARBA" id="ARBA00008064"/>
    </source>
</evidence>
<evidence type="ECO:0000256" key="10">
    <source>
        <dbReference type="SAM" id="SignalP"/>
    </source>
</evidence>
<comment type="caution">
    <text evidence="13">The sequence shown here is derived from an EMBL/GenBank/DDBJ whole genome shotgun (WGS) entry which is preliminary data.</text>
</comment>
<dbReference type="PANTHER" id="PTHR30451:SF9">
    <property type="entry name" value="F1 CAPSULE-ANCHORING PROTEIN"/>
    <property type="match status" value="1"/>
</dbReference>
<feature type="signal peptide" evidence="10">
    <location>
        <begin position="1"/>
        <end position="21"/>
    </location>
</feature>
<keyword evidence="9" id="KW-0998">Cell outer membrane</keyword>
<evidence type="ECO:0000313" key="14">
    <source>
        <dbReference type="Proteomes" id="UP000190667"/>
    </source>
</evidence>
<dbReference type="Pfam" id="PF00577">
    <property type="entry name" value="Usher"/>
    <property type="match status" value="1"/>
</dbReference>
<dbReference type="InterPro" id="IPR037224">
    <property type="entry name" value="PapC_N_sf"/>
</dbReference>
<dbReference type="STRING" id="1926881.BTJ39_14280"/>
<evidence type="ECO:0000259" key="12">
    <source>
        <dbReference type="Pfam" id="PF13954"/>
    </source>
</evidence>
<dbReference type="InterPro" id="IPR042186">
    <property type="entry name" value="FimD_plug_dom"/>
</dbReference>
<dbReference type="EMBL" id="MRUL01000009">
    <property type="protein sequence ID" value="OON39441.1"/>
    <property type="molecule type" value="Genomic_DNA"/>
</dbReference>
<dbReference type="FunFam" id="3.10.20.410:FF:000001">
    <property type="entry name" value="Fimbrial outer membrane usher protein"/>
    <property type="match status" value="1"/>
</dbReference>
<evidence type="ECO:0000256" key="5">
    <source>
        <dbReference type="ARBA" id="ARBA00022692"/>
    </source>
</evidence>
<keyword evidence="7" id="KW-0472">Membrane</keyword>
<evidence type="ECO:0000256" key="4">
    <source>
        <dbReference type="ARBA" id="ARBA00022452"/>
    </source>
</evidence>
<evidence type="ECO:0000313" key="13">
    <source>
        <dbReference type="EMBL" id="OON39441.1"/>
    </source>
</evidence>
<keyword evidence="3" id="KW-0813">Transport</keyword>
<dbReference type="Gene3D" id="2.60.40.3110">
    <property type="match status" value="1"/>
</dbReference>
<feature type="domain" description="PapC-like C-terminal" evidence="11">
    <location>
        <begin position="756"/>
        <end position="812"/>
    </location>
</feature>
<dbReference type="Pfam" id="PF13953">
    <property type="entry name" value="PapC_C"/>
    <property type="match status" value="1"/>
</dbReference>
<organism evidence="13 14">
    <name type="scientific">Izhakiella australiensis</name>
    <dbReference type="NCBI Taxonomy" id="1926881"/>
    <lineage>
        <taxon>Bacteria</taxon>
        <taxon>Pseudomonadati</taxon>
        <taxon>Pseudomonadota</taxon>
        <taxon>Gammaproteobacteria</taxon>
        <taxon>Enterobacterales</taxon>
        <taxon>Erwiniaceae</taxon>
        <taxon>Izhakiella</taxon>
    </lineage>
</organism>
<dbReference type="GO" id="GO:0009297">
    <property type="term" value="P:pilus assembly"/>
    <property type="evidence" value="ECO:0007669"/>
    <property type="project" value="InterPro"/>
</dbReference>
<comment type="subcellular location">
    <subcellularLocation>
        <location evidence="1">Cell outer membrane</location>
        <topology evidence="1">Multi-pass membrane protein</topology>
    </subcellularLocation>
</comment>
<dbReference type="FunFam" id="2.60.40.2610:FF:000001">
    <property type="entry name" value="Outer membrane fimbrial usher protein"/>
    <property type="match status" value="1"/>
</dbReference>
<feature type="chain" id="PRO_5012278145" evidence="10">
    <location>
        <begin position="22"/>
        <end position="828"/>
    </location>
</feature>
<proteinExistence type="inferred from homology"/>
<gene>
    <name evidence="13" type="ORF">BTJ39_14280</name>
</gene>
<dbReference type="AlphaFoldDB" id="A0A1S8YK41"/>
<dbReference type="GO" id="GO:0015473">
    <property type="term" value="F:fimbrial usher porin activity"/>
    <property type="evidence" value="ECO:0007669"/>
    <property type="project" value="InterPro"/>
</dbReference>
<keyword evidence="6 10" id="KW-0732">Signal</keyword>
<dbReference type="NCBIfam" id="NF011769">
    <property type="entry name" value="PRK15223.1"/>
    <property type="match status" value="1"/>
</dbReference>
<reference evidence="13 14" key="1">
    <citation type="submission" date="2016-12" db="EMBL/GenBank/DDBJ databases">
        <title>Izhakiella australiana sp. nov. of genus Izhakiella isolated from Australian desert.</title>
        <authorList>
            <person name="Ji M."/>
        </authorList>
    </citation>
    <scope>NUCLEOTIDE SEQUENCE [LARGE SCALE GENOMIC DNA]</scope>
    <source>
        <strain evidence="13 14">D4N98</strain>
    </source>
</reference>
<dbReference type="Proteomes" id="UP000190667">
    <property type="component" value="Unassembled WGS sequence"/>
</dbReference>
<evidence type="ECO:0000256" key="8">
    <source>
        <dbReference type="ARBA" id="ARBA00023157"/>
    </source>
</evidence>
<sequence>MKMTRLAFALLVIIGAEHAQAEDYTFDASQLDGSAKNSDMALFNQGLQQPGTYSVDIVLNGETVDSGEVRFKLEKNAAGKPWLAPCLSVTQLARYGVKTDDYPALAANGGSADCANILAIPQAKALLDLNTQQLLLSIPQVALRPKPKGIAPRESWDDGITAFLLNYNASNIHTEYRSAAHSEENSWLQLQPGLNLGAWRIRNATSWQQSSDRPGHWQSSYIYASRGLYDLQSRLTLGQSNSSSEIFSGVPFTGVMLGSDDSMVPYNLRQFAPVVRGIARTQARVEVKQGGYVIYNQTIAPGPFALNDLAVNAGGGDLNVTVWETDGSPQTFTVAYQTPAIALHQGYFKYNLMAGRYRPTDPTAAKAPVVQATLMYGLPWNLTAYGGVQNAQHYNALSLGIGLSLGYWGSLSVDDTRARSQRQGKDWQQGSNWRIRYSNQLNATGSSFSLASSQYASSGYSTLSSVLDSYHRAGNGDAGANSNIRSSTDIALSQTLGEYGNLSLNASRTQWRGRSGHDDSWGLSYSTIIQGVSLTLNWSQSKACGREGESSRQQITSIGLSMPLSRWLGGNMNASWQMTSPSQGGESQTAGLSGQTFDRQLTWNVQQRYQAGSQPQERNNSTLQATWNGAYGQLGANYSYSQTSRQTGVNLAGGMIIHRHGVTFSQPLSDTVALVEAPGAAGVALYSWPGVKTDYRGYTTASGIGAYQENEVSLDPTQLPDNAEVLQTDKKVVPTQGAVVEARYKTRIGARALVQLTGAAIPFGAAVTVEDQPGGAGLIDDKGQAYLTGLPASGRLTVKWGDQQCHMDYQLPHRKGPGGLYQLSGVCR</sequence>
<dbReference type="Gene3D" id="2.60.40.2070">
    <property type="match status" value="1"/>
</dbReference>
<feature type="domain" description="PapC N-terminal" evidence="12">
    <location>
        <begin position="25"/>
        <end position="170"/>
    </location>
</feature>